<reference evidence="9" key="1">
    <citation type="submission" date="2016-11" db="UniProtKB">
        <authorList>
            <consortium name="WormBaseParasite"/>
        </authorList>
    </citation>
    <scope>IDENTIFICATION</scope>
</reference>
<organism evidence="8 9">
    <name type="scientific">Macrostomum lignano</name>
    <dbReference type="NCBI Taxonomy" id="282301"/>
    <lineage>
        <taxon>Eukaryota</taxon>
        <taxon>Metazoa</taxon>
        <taxon>Spiralia</taxon>
        <taxon>Lophotrochozoa</taxon>
        <taxon>Platyhelminthes</taxon>
        <taxon>Rhabditophora</taxon>
        <taxon>Macrostomorpha</taxon>
        <taxon>Macrostomida</taxon>
        <taxon>Macrostomidae</taxon>
        <taxon>Macrostomum</taxon>
    </lineage>
</organism>
<dbReference type="GO" id="GO:0005739">
    <property type="term" value="C:mitochondrion"/>
    <property type="evidence" value="ECO:0007669"/>
    <property type="project" value="TreeGrafter"/>
</dbReference>
<keyword evidence="5" id="KW-0560">Oxidoreductase</keyword>
<dbReference type="PROSITE" id="PS51402">
    <property type="entry name" value="CATALASE_3"/>
    <property type="match status" value="1"/>
</dbReference>
<keyword evidence="4" id="KW-0479">Metal-binding</keyword>
<dbReference type="GO" id="GO:0046872">
    <property type="term" value="F:metal ion binding"/>
    <property type="evidence" value="ECO:0007669"/>
    <property type="project" value="UniProtKB-KW"/>
</dbReference>
<dbReference type="GO" id="GO:0004096">
    <property type="term" value="F:catalase activity"/>
    <property type="evidence" value="ECO:0007669"/>
    <property type="project" value="InterPro"/>
</dbReference>
<feature type="domain" description="Catalase core" evidence="7">
    <location>
        <begin position="1"/>
        <end position="44"/>
    </location>
</feature>
<dbReference type="Gene3D" id="2.40.470.10">
    <property type="entry name" value="catalase hpii domain"/>
    <property type="match status" value="1"/>
</dbReference>
<dbReference type="InterPro" id="IPR020835">
    <property type="entry name" value="Catalase_sf"/>
</dbReference>
<dbReference type="GO" id="GO:0042744">
    <property type="term" value="P:hydrogen peroxide catabolic process"/>
    <property type="evidence" value="ECO:0007669"/>
    <property type="project" value="TreeGrafter"/>
</dbReference>
<keyword evidence="8" id="KW-1185">Reference proteome</keyword>
<evidence type="ECO:0000313" key="9">
    <source>
        <dbReference type="WBParaSite" id="maker-unitig_14400-snap-gene-0.3-mRNA-1"/>
    </source>
</evidence>
<evidence type="ECO:0000256" key="2">
    <source>
        <dbReference type="ARBA" id="ARBA00022559"/>
    </source>
</evidence>
<dbReference type="Proteomes" id="UP000095280">
    <property type="component" value="Unplaced"/>
</dbReference>
<evidence type="ECO:0000256" key="1">
    <source>
        <dbReference type="ARBA" id="ARBA00005329"/>
    </source>
</evidence>
<dbReference type="Gene3D" id="2.40.180.10">
    <property type="entry name" value="Catalase core domain"/>
    <property type="match status" value="1"/>
</dbReference>
<keyword evidence="6" id="KW-0408">Iron</keyword>
<keyword evidence="2" id="KW-0575">Peroxidase</keyword>
<evidence type="ECO:0000259" key="7">
    <source>
        <dbReference type="Pfam" id="PF00199"/>
    </source>
</evidence>
<protein>
    <submittedName>
        <fullName evidence="9">Catalase domain-containing protein</fullName>
    </submittedName>
</protein>
<dbReference type="WBParaSite" id="maker-unitig_14400-snap-gene-0.3-mRNA-1">
    <property type="protein sequence ID" value="maker-unitig_14400-snap-gene-0.3-mRNA-1"/>
    <property type="gene ID" value="maker-unitig_14400-snap-gene-0.3"/>
</dbReference>
<dbReference type="GO" id="GO:0020037">
    <property type="term" value="F:heme binding"/>
    <property type="evidence" value="ECO:0007669"/>
    <property type="project" value="InterPro"/>
</dbReference>
<dbReference type="SUPFAM" id="SSF56634">
    <property type="entry name" value="Heme-dependent catalase-like"/>
    <property type="match status" value="1"/>
</dbReference>
<evidence type="ECO:0000256" key="4">
    <source>
        <dbReference type="ARBA" id="ARBA00022723"/>
    </source>
</evidence>
<proteinExistence type="inferred from homology"/>
<dbReference type="PANTHER" id="PTHR11465">
    <property type="entry name" value="CATALASE"/>
    <property type="match status" value="1"/>
</dbReference>
<dbReference type="GO" id="GO:0042542">
    <property type="term" value="P:response to hydrogen peroxide"/>
    <property type="evidence" value="ECO:0007669"/>
    <property type="project" value="TreeGrafter"/>
</dbReference>
<dbReference type="Pfam" id="PF00199">
    <property type="entry name" value="Catalase"/>
    <property type="match status" value="1"/>
</dbReference>
<dbReference type="GO" id="GO:0005777">
    <property type="term" value="C:peroxisome"/>
    <property type="evidence" value="ECO:0007669"/>
    <property type="project" value="TreeGrafter"/>
</dbReference>
<keyword evidence="3" id="KW-0349">Heme</keyword>
<dbReference type="PANTHER" id="PTHR11465:SF9">
    <property type="entry name" value="CATALASE"/>
    <property type="match status" value="1"/>
</dbReference>
<sequence>GESGSADTARDPRGFAVKFYTEDATGIWLATIRQYSLSAIRNCSRNTLFTHRSGIRQTHLKIRLCFGILLVCDRRLRIKAHPTAIRHMNGYGSHTFKLVNSAGRGRVLQIPFQKPIRASRTCQQIGLTNLPPATPTTPSEICTTPSPKIMSNEEAEQVELIHSIWTQNAAFSLAADPSLANCPWTRCSKADVYSYTDTHRHRRLGTNYMQLPVKLSLQWLELATINATVRSAWAKTKPAPRTITRIVFSGPEETKQALHSEHRYQLSGEVARQRFR</sequence>
<evidence type="ECO:0000256" key="5">
    <source>
        <dbReference type="ARBA" id="ARBA00023002"/>
    </source>
</evidence>
<accession>A0A1I8F265</accession>
<name>A0A1I8F265_9PLAT</name>
<dbReference type="InterPro" id="IPR018028">
    <property type="entry name" value="Catalase"/>
</dbReference>
<dbReference type="InterPro" id="IPR011614">
    <property type="entry name" value="Catalase_core"/>
</dbReference>
<evidence type="ECO:0000256" key="3">
    <source>
        <dbReference type="ARBA" id="ARBA00022617"/>
    </source>
</evidence>
<evidence type="ECO:0000256" key="6">
    <source>
        <dbReference type="ARBA" id="ARBA00023004"/>
    </source>
</evidence>
<comment type="similarity">
    <text evidence="1">Belongs to the catalase family.</text>
</comment>
<evidence type="ECO:0000313" key="8">
    <source>
        <dbReference type="Proteomes" id="UP000095280"/>
    </source>
</evidence>
<dbReference type="AlphaFoldDB" id="A0A1I8F265"/>